<protein>
    <recommendedName>
        <fullName evidence="4">Group-specific protein</fullName>
    </recommendedName>
</protein>
<dbReference type="AlphaFoldDB" id="A0A437SBE1"/>
<evidence type="ECO:0000313" key="3">
    <source>
        <dbReference type="Proteomes" id="UP000286687"/>
    </source>
</evidence>
<dbReference type="EMBL" id="LDER01000366">
    <property type="protein sequence ID" value="RVU60776.1"/>
    <property type="molecule type" value="Genomic_DNA"/>
</dbReference>
<evidence type="ECO:0008006" key="4">
    <source>
        <dbReference type="Google" id="ProtNLM"/>
    </source>
</evidence>
<proteinExistence type="predicted"/>
<evidence type="ECO:0000313" key="2">
    <source>
        <dbReference type="EMBL" id="RVU60776.1"/>
    </source>
</evidence>
<feature type="region of interest" description="Disordered" evidence="1">
    <location>
        <begin position="75"/>
        <end position="128"/>
    </location>
</feature>
<reference evidence="2 3" key="1">
    <citation type="submission" date="2018-01" db="EMBL/GenBank/DDBJ databases">
        <title>Complete genome sequence of G25-42.</title>
        <authorList>
            <person name="Zheng Z."/>
            <person name="Sun M."/>
        </authorList>
    </citation>
    <scope>NUCLEOTIDE SEQUENCE [LARGE SCALE GENOMIC DNA]</scope>
    <source>
        <strain evidence="2 3">G25-42</strain>
    </source>
</reference>
<comment type="caution">
    <text evidence="2">The sequence shown here is derived from an EMBL/GenBank/DDBJ whole genome shotgun (WGS) entry which is preliminary data.</text>
</comment>
<evidence type="ECO:0000256" key="1">
    <source>
        <dbReference type="SAM" id="MobiDB-lite"/>
    </source>
</evidence>
<sequence>MARKIYKAGDRANIYIKKDISPDMIDFINKQSDLTMFFLYAAQQLHKQIGNVDVAEILPRKYTFALDNEIQPLPIKHDEGSKTVHTPVSNQAHIETSQEITNPGESIDDEEENTSWNKLNDLEDDPYA</sequence>
<name>A0A437SBE1_BACTU</name>
<organism evidence="2 3">
    <name type="scientific">Bacillus thuringiensis</name>
    <dbReference type="NCBI Taxonomy" id="1428"/>
    <lineage>
        <taxon>Bacteria</taxon>
        <taxon>Bacillati</taxon>
        <taxon>Bacillota</taxon>
        <taxon>Bacilli</taxon>
        <taxon>Bacillales</taxon>
        <taxon>Bacillaceae</taxon>
        <taxon>Bacillus</taxon>
        <taxon>Bacillus cereus group</taxon>
    </lineage>
</organism>
<feature type="compositionally biased region" description="Polar residues" evidence="1">
    <location>
        <begin position="83"/>
        <end position="104"/>
    </location>
</feature>
<dbReference type="Proteomes" id="UP000286687">
    <property type="component" value="Unassembled WGS sequence"/>
</dbReference>
<dbReference type="RefSeq" id="WP_127814572.1">
    <property type="nucleotide sequence ID" value="NZ_LDER01000366.1"/>
</dbReference>
<accession>A0A437SBE1</accession>
<gene>
    <name evidence="2" type="ORF">BM74_29620</name>
</gene>